<dbReference type="Pfam" id="PF00441">
    <property type="entry name" value="Acyl-CoA_dh_1"/>
    <property type="match status" value="1"/>
</dbReference>
<dbReference type="PANTHER" id="PTHR43292:SF3">
    <property type="entry name" value="ACYL-COA DEHYDROGENASE FADE29"/>
    <property type="match status" value="1"/>
</dbReference>
<evidence type="ECO:0000256" key="3">
    <source>
        <dbReference type="ARBA" id="ARBA00022630"/>
    </source>
</evidence>
<feature type="domain" description="Acyl-CoA dehydrogenase/oxidase N-terminal" evidence="9">
    <location>
        <begin position="6"/>
        <end position="122"/>
    </location>
</feature>
<dbReference type="Proteomes" id="UP000192674">
    <property type="component" value="Unassembled WGS sequence"/>
</dbReference>
<evidence type="ECO:0000256" key="1">
    <source>
        <dbReference type="ARBA" id="ARBA00001974"/>
    </source>
</evidence>
<dbReference type="InterPro" id="IPR037069">
    <property type="entry name" value="AcylCoA_DH/ox_N_sf"/>
</dbReference>
<name>A0A1W2EIB2_KIBAR</name>
<evidence type="ECO:0000256" key="6">
    <source>
        <dbReference type="RuleBase" id="RU362125"/>
    </source>
</evidence>
<dbReference type="InterPro" id="IPR009100">
    <property type="entry name" value="AcylCoA_DH/oxidase_NM_dom_sf"/>
</dbReference>
<evidence type="ECO:0008006" key="12">
    <source>
        <dbReference type="Google" id="ProtNLM"/>
    </source>
</evidence>
<evidence type="ECO:0000313" key="11">
    <source>
        <dbReference type="Proteomes" id="UP000192674"/>
    </source>
</evidence>
<keyword evidence="5 6" id="KW-0560">Oxidoreductase</keyword>
<dbReference type="FunFam" id="2.40.110.10:FF:000002">
    <property type="entry name" value="Acyl-CoA dehydrogenase fadE12"/>
    <property type="match status" value="1"/>
</dbReference>
<dbReference type="EMBL" id="FWXV01000003">
    <property type="protein sequence ID" value="SMD09355.1"/>
    <property type="molecule type" value="Genomic_DNA"/>
</dbReference>
<reference evidence="10 11" key="1">
    <citation type="submission" date="2017-04" db="EMBL/GenBank/DDBJ databases">
        <authorList>
            <person name="Afonso C.L."/>
            <person name="Miller P.J."/>
            <person name="Scott M.A."/>
            <person name="Spackman E."/>
            <person name="Goraichik I."/>
            <person name="Dimitrov K.M."/>
            <person name="Suarez D.L."/>
            <person name="Swayne D.E."/>
        </authorList>
    </citation>
    <scope>NUCLEOTIDE SEQUENCE [LARGE SCALE GENOMIC DNA]</scope>
    <source>
        <strain evidence="10 11">DSM 43828</strain>
    </source>
</reference>
<dbReference type="GO" id="GO:0016627">
    <property type="term" value="F:oxidoreductase activity, acting on the CH-CH group of donors"/>
    <property type="evidence" value="ECO:0007669"/>
    <property type="project" value="InterPro"/>
</dbReference>
<evidence type="ECO:0000256" key="2">
    <source>
        <dbReference type="ARBA" id="ARBA00009347"/>
    </source>
</evidence>
<dbReference type="Gene3D" id="1.10.540.10">
    <property type="entry name" value="Acyl-CoA dehydrogenase/oxidase, N-terminal domain"/>
    <property type="match status" value="1"/>
</dbReference>
<evidence type="ECO:0000259" key="9">
    <source>
        <dbReference type="Pfam" id="PF02771"/>
    </source>
</evidence>
<evidence type="ECO:0000313" key="10">
    <source>
        <dbReference type="EMBL" id="SMD09355.1"/>
    </source>
</evidence>
<dbReference type="SUPFAM" id="SSF47203">
    <property type="entry name" value="Acyl-CoA dehydrogenase C-terminal domain-like"/>
    <property type="match status" value="1"/>
</dbReference>
<feature type="domain" description="Acyl-CoA dehydrogenase/oxidase C-terminal" evidence="7">
    <location>
        <begin position="231"/>
        <end position="382"/>
    </location>
</feature>
<dbReference type="InterPro" id="IPR052161">
    <property type="entry name" value="Mycobact_Acyl-CoA_DH"/>
</dbReference>
<dbReference type="Pfam" id="PF02770">
    <property type="entry name" value="Acyl-CoA_dh_M"/>
    <property type="match status" value="1"/>
</dbReference>
<organism evidence="10 11">
    <name type="scientific">Kibdelosporangium aridum</name>
    <dbReference type="NCBI Taxonomy" id="2030"/>
    <lineage>
        <taxon>Bacteria</taxon>
        <taxon>Bacillati</taxon>
        <taxon>Actinomycetota</taxon>
        <taxon>Actinomycetes</taxon>
        <taxon>Pseudonocardiales</taxon>
        <taxon>Pseudonocardiaceae</taxon>
        <taxon>Kibdelosporangium</taxon>
    </lineage>
</organism>
<dbReference type="InterPro" id="IPR009075">
    <property type="entry name" value="AcylCo_DH/oxidase_C"/>
</dbReference>
<dbReference type="InterPro" id="IPR006091">
    <property type="entry name" value="Acyl-CoA_Oxase/DH_mid-dom"/>
</dbReference>
<dbReference type="InterPro" id="IPR013786">
    <property type="entry name" value="AcylCoA_DH/ox_N"/>
</dbReference>
<evidence type="ECO:0000256" key="4">
    <source>
        <dbReference type="ARBA" id="ARBA00022827"/>
    </source>
</evidence>
<gene>
    <name evidence="10" type="ORF">SAMN05661093_04420</name>
</gene>
<evidence type="ECO:0000259" key="7">
    <source>
        <dbReference type="Pfam" id="PF00441"/>
    </source>
</evidence>
<dbReference type="GO" id="GO:0050660">
    <property type="term" value="F:flavin adenine dinucleotide binding"/>
    <property type="evidence" value="ECO:0007669"/>
    <property type="project" value="InterPro"/>
</dbReference>
<dbReference type="OrthoDB" id="4759677at2"/>
<comment type="cofactor">
    <cofactor evidence="1 6">
        <name>FAD</name>
        <dbReference type="ChEBI" id="CHEBI:57692"/>
    </cofactor>
</comment>
<proteinExistence type="inferred from homology"/>
<dbReference type="SUPFAM" id="SSF56645">
    <property type="entry name" value="Acyl-CoA dehydrogenase NM domain-like"/>
    <property type="match status" value="1"/>
</dbReference>
<dbReference type="AlphaFoldDB" id="A0A1W2EIB2"/>
<keyword evidence="3 6" id="KW-0285">Flavoprotein</keyword>
<dbReference type="RefSeq" id="WP_084428687.1">
    <property type="nucleotide sequence ID" value="NZ_FWXV01000003.1"/>
</dbReference>
<dbReference type="Gene3D" id="2.40.110.10">
    <property type="entry name" value="Butyryl-CoA Dehydrogenase, subunit A, domain 2"/>
    <property type="match status" value="1"/>
</dbReference>
<evidence type="ECO:0000259" key="8">
    <source>
        <dbReference type="Pfam" id="PF02770"/>
    </source>
</evidence>
<keyword evidence="11" id="KW-1185">Reference proteome</keyword>
<dbReference type="InterPro" id="IPR036250">
    <property type="entry name" value="AcylCo_DH-like_C"/>
</dbReference>
<feature type="domain" description="Acyl-CoA oxidase/dehydrogenase middle" evidence="8">
    <location>
        <begin position="127"/>
        <end position="214"/>
    </location>
</feature>
<accession>A0A1W2EIB2</accession>
<sequence>MRITYTPEQEELRRELREYFSALMTPDRRQALAAEGGEYGDGAAYKEVVRQMGQDGWLALGWPSEYGGQDRSPMDQLIFNDEAAIAGAPVPFLTINTVGPTIMRFGTPEQKAAYLPGISGGETHFSIGYSEPEAGTDLASLRTRAVRDGDDYVINGQKMWTSLIQYADYVWLACRTDPEAPKHKGLSMIIVPTGSPGFSWTPVHTVSGVMTSATYYQDVRVPVTNLVGTENQGWPLITNQLNHERVALTSSAPVRNALRDVIEWAQNTKLPDGRRVIDQEWVQLHLARVHAKAEFLKLMNWRIAWGVEHSPKPADASATKIFGTEFATEAYRLLMEVLGTNAYVRTGSRGELLGGRIERLHRSALILTFGGGTNEVQRDIIAGVGLKLPLAKR</sequence>
<dbReference type="PANTHER" id="PTHR43292">
    <property type="entry name" value="ACYL-COA DEHYDROGENASE"/>
    <property type="match status" value="1"/>
</dbReference>
<keyword evidence="4 6" id="KW-0274">FAD</keyword>
<dbReference type="Gene3D" id="1.20.140.10">
    <property type="entry name" value="Butyryl-CoA Dehydrogenase, subunit A, domain 3"/>
    <property type="match status" value="1"/>
</dbReference>
<dbReference type="GO" id="GO:0005886">
    <property type="term" value="C:plasma membrane"/>
    <property type="evidence" value="ECO:0007669"/>
    <property type="project" value="TreeGrafter"/>
</dbReference>
<dbReference type="Pfam" id="PF02771">
    <property type="entry name" value="Acyl-CoA_dh_N"/>
    <property type="match status" value="1"/>
</dbReference>
<dbReference type="InterPro" id="IPR046373">
    <property type="entry name" value="Acyl-CoA_Oxase/DH_mid-dom_sf"/>
</dbReference>
<protein>
    <recommendedName>
        <fullName evidence="12">Acyl-CoA dehydrogenase</fullName>
    </recommendedName>
</protein>
<evidence type="ECO:0000256" key="5">
    <source>
        <dbReference type="ARBA" id="ARBA00023002"/>
    </source>
</evidence>
<comment type="similarity">
    <text evidence="2 6">Belongs to the acyl-CoA dehydrogenase family.</text>
</comment>